<proteinExistence type="predicted"/>
<dbReference type="InterPro" id="IPR011737">
    <property type="entry name" value="CHP02206_TP0381"/>
</dbReference>
<feature type="transmembrane region" description="Helical" evidence="1">
    <location>
        <begin position="68"/>
        <end position="90"/>
    </location>
</feature>
<dbReference type="NCBIfam" id="TIGR02206">
    <property type="entry name" value="intg_mem_TP0381"/>
    <property type="match status" value="1"/>
</dbReference>
<keyword evidence="1" id="KW-0472">Membrane</keyword>
<evidence type="ECO:0000313" key="3">
    <source>
        <dbReference type="Proteomes" id="UP000230821"/>
    </source>
</evidence>
<protein>
    <submittedName>
        <fullName evidence="2">TIGR02206 family membrane protein</fullName>
    </submittedName>
</protein>
<feature type="transmembrane region" description="Helical" evidence="1">
    <location>
        <begin position="222"/>
        <end position="243"/>
    </location>
</feature>
<organism evidence="2 3">
    <name type="scientific">candidate division KSB3 bacterium</name>
    <dbReference type="NCBI Taxonomy" id="2044937"/>
    <lineage>
        <taxon>Bacteria</taxon>
        <taxon>candidate division KSB3</taxon>
    </lineage>
</organism>
<sequence>MRGRKKSLHSEPSDGPNNKSAIFRLTSITKDAHIFKKENVFLSTNTHPITDFMSDVFAVNYSGEPFHFFGPAHITVLTSIILFNVLFFLFRKRFSVKVRRNIRYGMAILLFLNEIGYHIWRISTGTWTIQHMLPLHLCAVLVWFSLVMLLTGSVRIYEFSYFLGIAGATQALLTPEVSQYGFPHYRWCQTFISHGILVAIPLYMTFVEGFRPYWKSVTRVLLTLNIYAVFVGIVNAMVGSNYLFIARKPDMPTLLDVLGPWPWYILAMEALALVLCLLLYLPFAIKDKKAR</sequence>
<feature type="transmembrane region" description="Helical" evidence="1">
    <location>
        <begin position="263"/>
        <end position="285"/>
    </location>
</feature>
<dbReference type="EMBL" id="PDSK01000113">
    <property type="protein sequence ID" value="PIE32474.1"/>
    <property type="molecule type" value="Genomic_DNA"/>
</dbReference>
<feature type="transmembrane region" description="Helical" evidence="1">
    <location>
        <begin position="190"/>
        <end position="210"/>
    </location>
</feature>
<evidence type="ECO:0000256" key="1">
    <source>
        <dbReference type="SAM" id="Phobius"/>
    </source>
</evidence>
<name>A0A2G6K9Y0_9BACT</name>
<keyword evidence="1" id="KW-0812">Transmembrane</keyword>
<evidence type="ECO:0000313" key="2">
    <source>
        <dbReference type="EMBL" id="PIE32474.1"/>
    </source>
</evidence>
<dbReference type="Proteomes" id="UP000230821">
    <property type="component" value="Unassembled WGS sequence"/>
</dbReference>
<feature type="transmembrane region" description="Helical" evidence="1">
    <location>
        <begin position="132"/>
        <end position="152"/>
    </location>
</feature>
<feature type="transmembrane region" description="Helical" evidence="1">
    <location>
        <begin position="159"/>
        <end position="178"/>
    </location>
</feature>
<accession>A0A2G6K9Y0</accession>
<gene>
    <name evidence="2" type="ORF">CSA56_15390</name>
</gene>
<dbReference type="Pfam" id="PF14808">
    <property type="entry name" value="TMEM164"/>
    <property type="match status" value="1"/>
</dbReference>
<keyword evidence="1" id="KW-1133">Transmembrane helix</keyword>
<dbReference type="AlphaFoldDB" id="A0A2G6K9Y0"/>
<feature type="transmembrane region" description="Helical" evidence="1">
    <location>
        <begin position="102"/>
        <end position="120"/>
    </location>
</feature>
<comment type="caution">
    <text evidence="2">The sequence shown here is derived from an EMBL/GenBank/DDBJ whole genome shotgun (WGS) entry which is preliminary data.</text>
</comment>
<reference evidence="2 3" key="1">
    <citation type="submission" date="2017-10" db="EMBL/GenBank/DDBJ databases">
        <title>Novel microbial diversity and functional potential in the marine mammal oral microbiome.</title>
        <authorList>
            <person name="Dudek N.K."/>
            <person name="Sun C.L."/>
            <person name="Burstein D."/>
            <person name="Kantor R.S."/>
            <person name="Aliaga Goltsman D.S."/>
            <person name="Bik E.M."/>
            <person name="Thomas B.C."/>
            <person name="Banfield J.F."/>
            <person name="Relman D.A."/>
        </authorList>
    </citation>
    <scope>NUCLEOTIDE SEQUENCE [LARGE SCALE GENOMIC DNA]</scope>
    <source>
        <strain evidence="2">DOLJORAL78_47_16</strain>
    </source>
</reference>